<dbReference type="OrthoDB" id="26491at2759"/>
<evidence type="ECO:0000259" key="16">
    <source>
        <dbReference type="SMART" id="SM00485"/>
    </source>
</evidence>
<keyword evidence="12" id="KW-0234">DNA repair</keyword>
<evidence type="ECO:0000313" key="17">
    <source>
        <dbReference type="EMBL" id="KAH6900212.1"/>
    </source>
</evidence>
<evidence type="ECO:0000256" key="11">
    <source>
        <dbReference type="ARBA" id="ARBA00023125"/>
    </source>
</evidence>
<dbReference type="GO" id="GO:0035312">
    <property type="term" value="F:5'-3' DNA exonuclease activity"/>
    <property type="evidence" value="ECO:0007669"/>
    <property type="project" value="InterPro"/>
</dbReference>
<dbReference type="Gene3D" id="3.40.50.1010">
    <property type="entry name" value="5'-nuclease"/>
    <property type="match status" value="1"/>
</dbReference>
<dbReference type="EMBL" id="JAGPYM010000001">
    <property type="protein sequence ID" value="KAH6900212.1"/>
    <property type="molecule type" value="Genomic_DNA"/>
</dbReference>
<evidence type="ECO:0000313" key="18">
    <source>
        <dbReference type="Proteomes" id="UP000777438"/>
    </source>
</evidence>
<dbReference type="Pfam" id="PF00752">
    <property type="entry name" value="XPG_N"/>
    <property type="match status" value="1"/>
</dbReference>
<accession>A0A9P9AW96</accession>
<dbReference type="InterPro" id="IPR006086">
    <property type="entry name" value="XPG-I_dom"/>
</dbReference>
<comment type="caution">
    <text evidence="17">The sequence shown here is derived from an EMBL/GenBank/DDBJ whole genome shotgun (WGS) entry which is preliminary data.</text>
</comment>
<evidence type="ECO:0000256" key="14">
    <source>
        <dbReference type="SAM" id="MobiDB-lite"/>
    </source>
</evidence>
<evidence type="ECO:0000256" key="7">
    <source>
        <dbReference type="ARBA" id="ARBA00022801"/>
    </source>
</evidence>
<comment type="subcellular location">
    <subcellularLocation>
        <location evidence="2">Nucleus</location>
    </subcellularLocation>
</comment>
<feature type="compositionally biased region" description="Low complexity" evidence="14">
    <location>
        <begin position="411"/>
        <end position="433"/>
    </location>
</feature>
<comment type="similarity">
    <text evidence="3">Belongs to the XPG/RAD2 endonuclease family. EXO1 subfamily.</text>
</comment>
<sequence>MGVSGLLPLLKSIQKPTELKKYGGQTLGVDGYGWLHRAAYCCALELGQGKPTQKYINSAMHRVRMLRHFGVTPYMVFDGDFLPSKAATEDSREKKREEKKKVAMELLRAGKPSQATQEFQKCIDVTPEMASALIQELKKLDVPYVVAPYEADAQLVYLEQQGLIHGIISDDSDLLVFGAKKLLTKLDQYGNCIEISRKDFCRCREVSLTGWSDTDFRRMAILSGCDYLDGLPGMGLKTAYRSLRKSKTPERVVRMHQLQGKRVSENYLTQFYQAELTFLHQWVFCPTKKQLVHLTELDGTRTADEMPFIGASVEPELAQAIAKGDVNPITKARIRTPLTPSKRTFSQSTDGPLTKPPLKPISSYFKGHHRVPMGEMDPNCFEVDPQRVAQITGGGLVPRVFPLPRPYLDGTSRPASTRASGRASPTRTRTSPRILRRRTEPITNMFARMASSPNSRRTSSIIPSSSAPSAAAASEPLNRPPKKARLCDVDEPELPTGSPKKSRFFSAGNPRKSPRKTKSEAYLLSDDSLEEALLDLPDFEGWKPAAKPKKAISIFEENSQETVITSADTESQQSTVRTDETPMSSIETSMPAPQSKAPLSKPSTTPRSTLARFSYSSKSSDTPASTLSCAPSSVFSSISTPSTAPSTAASRMTPLQRLGALAMSKPMSPKLPKPRNSLDRFLPGVPVNPAFVPLPKVDMKEFEALNRTCGSEDQIIPDSEGEDDELDVAPRKLDLSRFAFSKLS</sequence>
<evidence type="ECO:0000256" key="2">
    <source>
        <dbReference type="ARBA" id="ARBA00004123"/>
    </source>
</evidence>
<dbReference type="InterPro" id="IPR037315">
    <property type="entry name" value="EXO1_H3TH"/>
</dbReference>
<keyword evidence="18" id="KW-1185">Reference proteome</keyword>
<dbReference type="InterPro" id="IPR006084">
    <property type="entry name" value="XPG/Rad2"/>
</dbReference>
<evidence type="ECO:0000256" key="6">
    <source>
        <dbReference type="ARBA" id="ARBA00022763"/>
    </source>
</evidence>
<dbReference type="Gene3D" id="1.10.150.20">
    <property type="entry name" value="5' to 3' exonuclease, C-terminal subdomain"/>
    <property type="match status" value="1"/>
</dbReference>
<dbReference type="InterPro" id="IPR044752">
    <property type="entry name" value="PIN-like_EXO1"/>
</dbReference>
<dbReference type="SMART" id="SM00484">
    <property type="entry name" value="XPGI"/>
    <property type="match status" value="1"/>
</dbReference>
<evidence type="ECO:0000256" key="12">
    <source>
        <dbReference type="ARBA" id="ARBA00023204"/>
    </source>
</evidence>
<evidence type="ECO:0000256" key="13">
    <source>
        <dbReference type="ARBA" id="ARBA00023242"/>
    </source>
</evidence>
<evidence type="ECO:0000256" key="3">
    <source>
        <dbReference type="ARBA" id="ARBA00010563"/>
    </source>
</evidence>
<keyword evidence="9" id="KW-0460">Magnesium</keyword>
<evidence type="ECO:0000256" key="4">
    <source>
        <dbReference type="ARBA" id="ARBA00022722"/>
    </source>
</evidence>
<dbReference type="InterPro" id="IPR006085">
    <property type="entry name" value="XPG_DNA_repair_N"/>
</dbReference>
<feature type="compositionally biased region" description="Polar residues" evidence="14">
    <location>
        <begin position="614"/>
        <end position="630"/>
    </location>
</feature>
<keyword evidence="5" id="KW-0479">Metal-binding</keyword>
<dbReference type="InterPro" id="IPR036279">
    <property type="entry name" value="5-3_exonuclease_C_sf"/>
</dbReference>
<feature type="compositionally biased region" description="Low complexity" evidence="14">
    <location>
        <begin position="631"/>
        <end position="650"/>
    </location>
</feature>
<feature type="region of interest" description="Disordered" evidence="14">
    <location>
        <begin position="562"/>
        <end position="650"/>
    </location>
</feature>
<dbReference type="PANTHER" id="PTHR11081">
    <property type="entry name" value="FLAP ENDONUCLEASE FAMILY MEMBER"/>
    <property type="match status" value="1"/>
</dbReference>
<feature type="domain" description="XPG N-terminal" evidence="16">
    <location>
        <begin position="1"/>
        <end position="99"/>
    </location>
</feature>
<gene>
    <name evidence="17" type="ORF">B0T10DRAFT_18935</name>
</gene>
<dbReference type="GO" id="GO:0006281">
    <property type="term" value="P:DNA repair"/>
    <property type="evidence" value="ECO:0007669"/>
    <property type="project" value="UniProtKB-KW"/>
</dbReference>
<dbReference type="SMART" id="SM00279">
    <property type="entry name" value="HhH2"/>
    <property type="match status" value="1"/>
</dbReference>
<dbReference type="InterPro" id="IPR029060">
    <property type="entry name" value="PIN-like_dom_sf"/>
</dbReference>
<comment type="cofactor">
    <cofactor evidence="1">
        <name>Mg(2+)</name>
        <dbReference type="ChEBI" id="CHEBI:18420"/>
    </cofactor>
</comment>
<feature type="compositionally biased region" description="Polar residues" evidence="14">
    <location>
        <begin position="562"/>
        <end position="592"/>
    </location>
</feature>
<dbReference type="CDD" id="cd09857">
    <property type="entry name" value="PIN_EXO1"/>
    <property type="match status" value="1"/>
</dbReference>
<evidence type="ECO:0000256" key="1">
    <source>
        <dbReference type="ARBA" id="ARBA00001946"/>
    </source>
</evidence>
<proteinExistence type="inferred from homology"/>
<feature type="compositionally biased region" description="Low complexity" evidence="14">
    <location>
        <begin position="450"/>
        <end position="474"/>
    </location>
</feature>
<evidence type="ECO:0000256" key="8">
    <source>
        <dbReference type="ARBA" id="ARBA00022839"/>
    </source>
</evidence>
<dbReference type="Proteomes" id="UP000777438">
    <property type="component" value="Unassembled WGS sequence"/>
</dbReference>
<keyword evidence="6" id="KW-0227">DNA damage</keyword>
<keyword evidence="7" id="KW-0378">Hydrolase</keyword>
<evidence type="ECO:0000256" key="10">
    <source>
        <dbReference type="ARBA" id="ARBA00022881"/>
    </source>
</evidence>
<dbReference type="FunFam" id="3.40.50.1010:FF:000002">
    <property type="entry name" value="Exonuclease 1, putative"/>
    <property type="match status" value="1"/>
</dbReference>
<dbReference type="Pfam" id="PF00867">
    <property type="entry name" value="XPG_I"/>
    <property type="match status" value="1"/>
</dbReference>
<dbReference type="PRINTS" id="PR00853">
    <property type="entry name" value="XPGRADSUPER"/>
</dbReference>
<dbReference type="FunFam" id="1.10.150.20:FF:000011">
    <property type="entry name" value="exonuclease 1"/>
    <property type="match status" value="1"/>
</dbReference>
<dbReference type="SUPFAM" id="SSF88723">
    <property type="entry name" value="PIN domain-like"/>
    <property type="match status" value="1"/>
</dbReference>
<keyword evidence="8" id="KW-0269">Exonuclease</keyword>
<keyword evidence="4" id="KW-0540">Nuclease</keyword>
<dbReference type="SMART" id="SM00485">
    <property type="entry name" value="XPGN"/>
    <property type="match status" value="1"/>
</dbReference>
<keyword evidence="10" id="KW-0267">Excision nuclease</keyword>
<keyword evidence="13" id="KW-0539">Nucleus</keyword>
<keyword evidence="11" id="KW-0238">DNA-binding</keyword>
<dbReference type="GO" id="GO:0003677">
    <property type="term" value="F:DNA binding"/>
    <property type="evidence" value="ECO:0007669"/>
    <property type="project" value="UniProtKB-KW"/>
</dbReference>
<evidence type="ECO:0000256" key="9">
    <source>
        <dbReference type="ARBA" id="ARBA00022842"/>
    </source>
</evidence>
<evidence type="ECO:0000259" key="15">
    <source>
        <dbReference type="SMART" id="SM00484"/>
    </source>
</evidence>
<evidence type="ECO:0000256" key="5">
    <source>
        <dbReference type="ARBA" id="ARBA00022723"/>
    </source>
</evidence>
<feature type="region of interest" description="Disordered" evidence="14">
    <location>
        <begin position="400"/>
        <end position="519"/>
    </location>
</feature>
<dbReference type="CDD" id="cd09908">
    <property type="entry name" value="H3TH_EXO1"/>
    <property type="match status" value="1"/>
</dbReference>
<reference evidence="17 18" key="1">
    <citation type="journal article" date="2021" name="Nat. Commun.">
        <title>Genetic determinants of endophytism in the Arabidopsis root mycobiome.</title>
        <authorList>
            <person name="Mesny F."/>
            <person name="Miyauchi S."/>
            <person name="Thiergart T."/>
            <person name="Pickel B."/>
            <person name="Atanasova L."/>
            <person name="Karlsson M."/>
            <person name="Huettel B."/>
            <person name="Barry K.W."/>
            <person name="Haridas S."/>
            <person name="Chen C."/>
            <person name="Bauer D."/>
            <person name="Andreopoulos W."/>
            <person name="Pangilinan J."/>
            <person name="LaButti K."/>
            <person name="Riley R."/>
            <person name="Lipzen A."/>
            <person name="Clum A."/>
            <person name="Drula E."/>
            <person name="Henrissat B."/>
            <person name="Kohler A."/>
            <person name="Grigoriev I.V."/>
            <person name="Martin F.M."/>
            <person name="Hacquard S."/>
        </authorList>
    </citation>
    <scope>NUCLEOTIDE SEQUENCE [LARGE SCALE GENOMIC DNA]</scope>
    <source>
        <strain evidence="17 18">MPI-CAGE-CH-0241</strain>
    </source>
</reference>
<name>A0A9P9AW96_9HYPO</name>
<protein>
    <submittedName>
        <fullName evidence="17">PIN domain-like protein</fullName>
    </submittedName>
</protein>
<dbReference type="PANTHER" id="PTHR11081:SF65">
    <property type="entry name" value="DNA DAMAGE-INDUCIBLE PROTEIN DIN7-RELATED"/>
    <property type="match status" value="1"/>
</dbReference>
<dbReference type="GO" id="GO:0017108">
    <property type="term" value="F:5'-flap endonuclease activity"/>
    <property type="evidence" value="ECO:0007669"/>
    <property type="project" value="TreeGrafter"/>
</dbReference>
<dbReference type="InterPro" id="IPR008918">
    <property type="entry name" value="HhH2"/>
</dbReference>
<dbReference type="AlphaFoldDB" id="A0A9P9AW96"/>
<feature type="domain" description="XPG-I" evidence="15">
    <location>
        <begin position="138"/>
        <end position="208"/>
    </location>
</feature>
<dbReference type="SUPFAM" id="SSF47807">
    <property type="entry name" value="5' to 3' exonuclease, C-terminal subdomain"/>
    <property type="match status" value="1"/>
</dbReference>
<dbReference type="GO" id="GO:0046872">
    <property type="term" value="F:metal ion binding"/>
    <property type="evidence" value="ECO:0007669"/>
    <property type="project" value="UniProtKB-KW"/>
</dbReference>
<dbReference type="GO" id="GO:0005634">
    <property type="term" value="C:nucleus"/>
    <property type="evidence" value="ECO:0007669"/>
    <property type="project" value="UniProtKB-SubCell"/>
</dbReference>
<organism evidence="17 18">
    <name type="scientific">Thelonectria olida</name>
    <dbReference type="NCBI Taxonomy" id="1576542"/>
    <lineage>
        <taxon>Eukaryota</taxon>
        <taxon>Fungi</taxon>
        <taxon>Dikarya</taxon>
        <taxon>Ascomycota</taxon>
        <taxon>Pezizomycotina</taxon>
        <taxon>Sordariomycetes</taxon>
        <taxon>Hypocreomycetidae</taxon>
        <taxon>Hypocreales</taxon>
        <taxon>Nectriaceae</taxon>
        <taxon>Thelonectria</taxon>
    </lineage>
</organism>